<dbReference type="AlphaFoldDB" id="A0A7W2AIS5"/>
<accession>A0A7W2AIS5</accession>
<proteinExistence type="predicted"/>
<reference evidence="2 3" key="1">
    <citation type="submission" date="2020-07" db="EMBL/GenBank/DDBJ databases">
        <authorList>
            <person name="Feng H."/>
        </authorList>
    </citation>
    <scope>NUCLEOTIDE SEQUENCE [LARGE SCALE GENOMIC DNA]</scope>
    <source>
        <strain evidence="3">s-11</strain>
    </source>
</reference>
<dbReference type="Proteomes" id="UP000530514">
    <property type="component" value="Unassembled WGS sequence"/>
</dbReference>
<name>A0A7W2AIS5_9BACL</name>
<dbReference type="SUPFAM" id="SSF53756">
    <property type="entry name" value="UDP-Glycosyltransferase/glycogen phosphorylase"/>
    <property type="match status" value="1"/>
</dbReference>
<dbReference type="InterPro" id="IPR001296">
    <property type="entry name" value="Glyco_trans_1"/>
</dbReference>
<keyword evidence="3" id="KW-1185">Reference proteome</keyword>
<dbReference type="Gene3D" id="3.40.50.2000">
    <property type="entry name" value="Glycogen Phosphorylase B"/>
    <property type="match status" value="1"/>
</dbReference>
<comment type="caution">
    <text evidence="2">The sequence shown here is derived from an EMBL/GenBank/DDBJ whole genome shotgun (WGS) entry which is preliminary data.</text>
</comment>
<evidence type="ECO:0000313" key="3">
    <source>
        <dbReference type="Proteomes" id="UP000530514"/>
    </source>
</evidence>
<sequence length="366" mass="42187">MRILIVAERCSIFFGKYIDYMAEALIALGCTPFLLAGEEYSGRMANQIEVIYSNSFKKYASNLDEHRYLEVFRIASKLGIYHVHFIFLFDPHRLFLALNSGAQSNRLIFTYSIFGLAEYATKPIYARFHEEMLKMSSIRRVLIHSIFPEAMDGLSKDWSILQSPKVSFVHDPLYDPPDAFKQSRFEARQSLDIPMEQKVFLYFGTYYRKKGADLLLSAAEACQNLQNVCFLFAGSTKTAPHNFNRNALNLPNVRVDDRIIDEDTAYKYFIAADLIIQPYRLEYQYDTSGVLVQSCLAKRPTLVPNITPFKETVGAYRLGLTFDCENVDSLINAINQFYKESFQLGDCQKYINTIESWKDLAQLILY</sequence>
<organism evidence="2 3">
    <name type="scientific">Thermoactinomyces daqus</name>
    <dbReference type="NCBI Taxonomy" id="1329516"/>
    <lineage>
        <taxon>Bacteria</taxon>
        <taxon>Bacillati</taxon>
        <taxon>Bacillota</taxon>
        <taxon>Bacilli</taxon>
        <taxon>Bacillales</taxon>
        <taxon>Thermoactinomycetaceae</taxon>
        <taxon>Thermoactinomyces</taxon>
    </lineage>
</organism>
<protein>
    <submittedName>
        <fullName evidence="2">Glycosyltransferase</fullName>
    </submittedName>
</protein>
<dbReference type="EMBL" id="JACEIP010000046">
    <property type="protein sequence ID" value="MBA4544572.1"/>
    <property type="molecule type" value="Genomic_DNA"/>
</dbReference>
<evidence type="ECO:0000313" key="2">
    <source>
        <dbReference type="EMBL" id="MBA4544572.1"/>
    </source>
</evidence>
<feature type="domain" description="Glycosyl transferase family 1" evidence="1">
    <location>
        <begin position="184"/>
        <end position="347"/>
    </location>
</feature>
<evidence type="ECO:0000259" key="1">
    <source>
        <dbReference type="Pfam" id="PF00534"/>
    </source>
</evidence>
<dbReference type="RefSeq" id="WP_033101247.1">
    <property type="nucleotide sequence ID" value="NZ_JACEIP010000046.1"/>
</dbReference>
<gene>
    <name evidence="2" type="ORF">H1164_17225</name>
</gene>
<dbReference type="OrthoDB" id="9806653at2"/>
<dbReference type="Pfam" id="PF00534">
    <property type="entry name" value="Glycos_transf_1"/>
    <property type="match status" value="1"/>
</dbReference>
<dbReference type="GO" id="GO:0016757">
    <property type="term" value="F:glycosyltransferase activity"/>
    <property type="evidence" value="ECO:0007669"/>
    <property type="project" value="InterPro"/>
</dbReference>
<keyword evidence="2" id="KW-0808">Transferase</keyword>